<evidence type="ECO:0000256" key="3">
    <source>
        <dbReference type="ARBA" id="ARBA00022448"/>
    </source>
</evidence>
<keyword evidence="3" id="KW-0813">Transport</keyword>
<feature type="region of interest" description="Disordered" evidence="7">
    <location>
        <begin position="369"/>
        <end position="397"/>
    </location>
</feature>
<feature type="transmembrane region" description="Helical" evidence="8">
    <location>
        <begin position="305"/>
        <end position="326"/>
    </location>
</feature>
<feature type="transmembrane region" description="Helical" evidence="8">
    <location>
        <begin position="217"/>
        <end position="242"/>
    </location>
</feature>
<gene>
    <name evidence="9" type="ORF">LOD99_4596</name>
</gene>
<feature type="transmembrane region" description="Helical" evidence="8">
    <location>
        <begin position="186"/>
        <end position="205"/>
    </location>
</feature>
<comment type="caution">
    <text evidence="9">The sequence shown here is derived from an EMBL/GenBank/DDBJ whole genome shotgun (WGS) entry which is preliminary data.</text>
</comment>
<dbReference type="SUPFAM" id="SSF103481">
    <property type="entry name" value="Multidrug resistance efflux transporter EmrE"/>
    <property type="match status" value="1"/>
</dbReference>
<dbReference type="PANTHER" id="PTHR13146:SF0">
    <property type="entry name" value="SOLUTE CARRIER FAMILY 35 MEMBER F6"/>
    <property type="match status" value="1"/>
</dbReference>
<feature type="compositionally biased region" description="Basic and acidic residues" evidence="7">
    <location>
        <begin position="382"/>
        <end position="397"/>
    </location>
</feature>
<keyword evidence="4 8" id="KW-0812">Transmembrane</keyword>
<dbReference type="InterPro" id="IPR037185">
    <property type="entry name" value="EmrE-like"/>
</dbReference>
<feature type="transmembrane region" description="Helical" evidence="8">
    <location>
        <begin position="332"/>
        <end position="350"/>
    </location>
</feature>
<evidence type="ECO:0000313" key="9">
    <source>
        <dbReference type="EMBL" id="KAI6652051.1"/>
    </source>
</evidence>
<feature type="transmembrane region" description="Helical" evidence="8">
    <location>
        <begin position="56"/>
        <end position="83"/>
    </location>
</feature>
<evidence type="ECO:0000256" key="7">
    <source>
        <dbReference type="SAM" id="MobiDB-lite"/>
    </source>
</evidence>
<dbReference type="InterPro" id="IPR009262">
    <property type="entry name" value="SLC35_F1/F2/F6"/>
</dbReference>
<feature type="transmembrane region" description="Helical" evidence="8">
    <location>
        <begin position="12"/>
        <end position="36"/>
    </location>
</feature>
<evidence type="ECO:0000256" key="4">
    <source>
        <dbReference type="ARBA" id="ARBA00022692"/>
    </source>
</evidence>
<feature type="transmembrane region" description="Helical" evidence="8">
    <location>
        <begin position="95"/>
        <end position="116"/>
    </location>
</feature>
<evidence type="ECO:0000313" key="10">
    <source>
        <dbReference type="Proteomes" id="UP001165289"/>
    </source>
</evidence>
<proteinExistence type="inferred from homology"/>
<keyword evidence="6 8" id="KW-0472">Membrane</keyword>
<evidence type="ECO:0000256" key="1">
    <source>
        <dbReference type="ARBA" id="ARBA00004141"/>
    </source>
</evidence>
<dbReference type="AlphaFoldDB" id="A0AAV7JTR7"/>
<comment type="similarity">
    <text evidence="2">Belongs to the SLC35F solute transporter family.</text>
</comment>
<feature type="transmembrane region" description="Helical" evidence="8">
    <location>
        <begin position="272"/>
        <end position="293"/>
    </location>
</feature>
<name>A0AAV7JTR7_9METZ</name>
<feature type="transmembrane region" description="Helical" evidence="8">
    <location>
        <begin position="154"/>
        <end position="174"/>
    </location>
</feature>
<evidence type="ECO:0000256" key="5">
    <source>
        <dbReference type="ARBA" id="ARBA00022989"/>
    </source>
</evidence>
<dbReference type="EMBL" id="JAKMXF010000300">
    <property type="protein sequence ID" value="KAI6652051.1"/>
    <property type="molecule type" value="Genomic_DNA"/>
</dbReference>
<dbReference type="Pfam" id="PF06027">
    <property type="entry name" value="SLC35F"/>
    <property type="match status" value="1"/>
</dbReference>
<feature type="transmembrane region" description="Helical" evidence="8">
    <location>
        <begin position="128"/>
        <end position="147"/>
    </location>
</feature>
<evidence type="ECO:0000256" key="2">
    <source>
        <dbReference type="ARBA" id="ARBA00007863"/>
    </source>
</evidence>
<sequence>MSEFQMKNFGFLIFQLIISFVMVLTGTINTLSTKAADLLIVRGNNPHAAHHFDHPYVQAVGMFIGEFSCMLVFAIFALGFFLVKRTIKPLIPKSFNPLIFLPPACCDILATSTMYLGLNLTSASSFQMLRGAVIIFSGLLSVGFLGSHITGTQWLGMITVFFGLMVVGVGDLVINGIGTESASQVITGDLLILVAQIIVSIQVVVEEYFIKGYQVDPLLAVGFEGMFGLGITLTLLVPMYFIPWHIPGTEFWQEFPRYEDSLDALSQIGNSWLLVVFVLGNIISIAFFNFTGLTVTKYLNATTRMVLDSVRTLFIWLFSLAIMWQGFYFTQLIGFVLLIVGAFIYYDILIPPGIRWIYRKVPGRSPKPRLMTGTFPDEVENSDERDALMGKGREDIN</sequence>
<reference evidence="9 10" key="1">
    <citation type="journal article" date="2023" name="BMC Biol.">
        <title>The compact genome of the sponge Oopsacas minuta (Hexactinellida) is lacking key metazoan core genes.</title>
        <authorList>
            <person name="Santini S."/>
            <person name="Schenkelaars Q."/>
            <person name="Jourda C."/>
            <person name="Duchesne M."/>
            <person name="Belahbib H."/>
            <person name="Rocher C."/>
            <person name="Selva M."/>
            <person name="Riesgo A."/>
            <person name="Vervoort M."/>
            <person name="Leys S.P."/>
            <person name="Kodjabachian L."/>
            <person name="Le Bivic A."/>
            <person name="Borchiellini C."/>
            <person name="Claverie J.M."/>
            <person name="Renard E."/>
        </authorList>
    </citation>
    <scope>NUCLEOTIDE SEQUENCE [LARGE SCALE GENOMIC DNA]</scope>
    <source>
        <strain evidence="9">SPO-2</strain>
    </source>
</reference>
<comment type="subcellular location">
    <subcellularLocation>
        <location evidence="1">Membrane</location>
        <topology evidence="1">Multi-pass membrane protein</topology>
    </subcellularLocation>
</comment>
<keyword evidence="10" id="KW-1185">Reference proteome</keyword>
<protein>
    <submittedName>
        <fullName evidence="9">Solute carrier family 35 member F6-like isoform X1</fullName>
    </submittedName>
</protein>
<dbReference type="Proteomes" id="UP001165289">
    <property type="component" value="Unassembled WGS sequence"/>
</dbReference>
<accession>A0AAV7JTR7</accession>
<dbReference type="GO" id="GO:0016020">
    <property type="term" value="C:membrane"/>
    <property type="evidence" value="ECO:0007669"/>
    <property type="project" value="UniProtKB-SubCell"/>
</dbReference>
<keyword evidence="5 8" id="KW-1133">Transmembrane helix</keyword>
<dbReference type="PANTHER" id="PTHR13146">
    <property type="match status" value="1"/>
</dbReference>
<dbReference type="GO" id="GO:0022857">
    <property type="term" value="F:transmembrane transporter activity"/>
    <property type="evidence" value="ECO:0007669"/>
    <property type="project" value="InterPro"/>
</dbReference>
<evidence type="ECO:0000256" key="8">
    <source>
        <dbReference type="SAM" id="Phobius"/>
    </source>
</evidence>
<evidence type="ECO:0000256" key="6">
    <source>
        <dbReference type="ARBA" id="ARBA00023136"/>
    </source>
</evidence>
<organism evidence="9 10">
    <name type="scientific">Oopsacas minuta</name>
    <dbReference type="NCBI Taxonomy" id="111878"/>
    <lineage>
        <taxon>Eukaryota</taxon>
        <taxon>Metazoa</taxon>
        <taxon>Porifera</taxon>
        <taxon>Hexactinellida</taxon>
        <taxon>Hexasterophora</taxon>
        <taxon>Lyssacinosida</taxon>
        <taxon>Leucopsacidae</taxon>
        <taxon>Oopsacas</taxon>
    </lineage>
</organism>